<reference evidence="1" key="1">
    <citation type="submission" date="2020-03" db="EMBL/GenBank/DDBJ databases">
        <title>The deep terrestrial virosphere.</title>
        <authorList>
            <person name="Holmfeldt K."/>
            <person name="Nilsson E."/>
            <person name="Simone D."/>
            <person name="Lopez-Fernandez M."/>
            <person name="Wu X."/>
            <person name="de Brujin I."/>
            <person name="Lundin D."/>
            <person name="Andersson A."/>
            <person name="Bertilsson S."/>
            <person name="Dopson M."/>
        </authorList>
    </citation>
    <scope>NUCLEOTIDE SEQUENCE</scope>
    <source>
        <strain evidence="1">MM415A00274</strain>
        <strain evidence="2">MM415B05169</strain>
    </source>
</reference>
<dbReference type="EMBL" id="MT143345">
    <property type="protein sequence ID" value="QJA95800.1"/>
    <property type="molecule type" value="Genomic_DNA"/>
</dbReference>
<name>A0A6M3KQA6_9ZZZZ</name>
<evidence type="ECO:0000313" key="2">
    <source>
        <dbReference type="EMBL" id="QJA95800.1"/>
    </source>
</evidence>
<protein>
    <submittedName>
        <fullName evidence="1">Uncharacterized protein</fullName>
    </submittedName>
</protein>
<evidence type="ECO:0000313" key="1">
    <source>
        <dbReference type="EMBL" id="QJA83585.1"/>
    </source>
</evidence>
<organism evidence="1">
    <name type="scientific">viral metagenome</name>
    <dbReference type="NCBI Taxonomy" id="1070528"/>
    <lineage>
        <taxon>unclassified sequences</taxon>
        <taxon>metagenomes</taxon>
        <taxon>organismal metagenomes</taxon>
    </lineage>
</organism>
<sequence>MTDEITCDICGKLRARLFTQTEIKERNLSWISLNEIRLCFHCYENKVVKRYRYIEYLSDHYLEHYPTNYETIYKQHPNISKSKAECICDYNKLRRAYMKEAYNYRVSMYNGNF</sequence>
<proteinExistence type="predicted"/>
<dbReference type="EMBL" id="MT142513">
    <property type="protein sequence ID" value="QJA83585.1"/>
    <property type="molecule type" value="Genomic_DNA"/>
</dbReference>
<dbReference type="AlphaFoldDB" id="A0A6M3KQA6"/>
<gene>
    <name evidence="1" type="ORF">MM415A00274_0042</name>
    <name evidence="2" type="ORF">MM415B05169_0003</name>
</gene>
<accession>A0A6M3KQA6</accession>